<evidence type="ECO:0000256" key="3">
    <source>
        <dbReference type="ARBA" id="ARBA00020977"/>
    </source>
</evidence>
<keyword evidence="6" id="KW-0333">Golgi apparatus</keyword>
<evidence type="ECO:0000259" key="11">
    <source>
        <dbReference type="Pfam" id="PF12022"/>
    </source>
</evidence>
<comment type="similarity">
    <text evidence="2">Belongs to the COG2 family.</text>
</comment>
<evidence type="ECO:0000256" key="7">
    <source>
        <dbReference type="ARBA" id="ARBA00023136"/>
    </source>
</evidence>
<evidence type="ECO:0000313" key="13">
    <source>
        <dbReference type="Proteomes" id="UP000886520"/>
    </source>
</evidence>
<dbReference type="GO" id="GO:0007030">
    <property type="term" value="P:Golgi organization"/>
    <property type="evidence" value="ECO:0007669"/>
    <property type="project" value="InterPro"/>
</dbReference>
<feature type="compositionally biased region" description="Polar residues" evidence="9">
    <location>
        <begin position="173"/>
        <end position="192"/>
    </location>
</feature>
<evidence type="ECO:0000256" key="9">
    <source>
        <dbReference type="SAM" id="MobiDB-lite"/>
    </source>
</evidence>
<dbReference type="InterPro" id="IPR024603">
    <property type="entry name" value="COG_complex_COG2_C"/>
</dbReference>
<dbReference type="OrthoDB" id="332281at2759"/>
<comment type="caution">
    <text evidence="12">The sequence shown here is derived from an EMBL/GenBank/DDBJ whole genome shotgun (WGS) entry which is preliminary data.</text>
</comment>
<name>A0A9D4V8U4_ADICA</name>
<dbReference type="AlphaFoldDB" id="A0A9D4V8U4"/>
<keyword evidence="5" id="KW-0653">Protein transport</keyword>
<feature type="domain" description="Conserved oligomeric Golgi complex subunit 2 N-terminal" evidence="10">
    <location>
        <begin position="32"/>
        <end position="106"/>
    </location>
</feature>
<gene>
    <name evidence="12" type="ORF">GOP47_0004195</name>
</gene>
<dbReference type="PANTHER" id="PTHR12961:SF0">
    <property type="entry name" value="CONSERVED OLIGOMERIC GOLGI COMPLEX SUBUNIT 2"/>
    <property type="match status" value="1"/>
</dbReference>
<dbReference type="Pfam" id="PF06148">
    <property type="entry name" value="COG2_N"/>
    <property type="match status" value="1"/>
</dbReference>
<comment type="subcellular location">
    <subcellularLocation>
        <location evidence="1">Golgi apparatus membrane</location>
        <topology evidence="1">Peripheral membrane protein</topology>
    </subcellularLocation>
</comment>
<evidence type="ECO:0000256" key="2">
    <source>
        <dbReference type="ARBA" id="ARBA00007603"/>
    </source>
</evidence>
<feature type="region of interest" description="Disordered" evidence="9">
    <location>
        <begin position="171"/>
        <end position="195"/>
    </location>
</feature>
<keyword evidence="4" id="KW-0813">Transport</keyword>
<feature type="domain" description="COG complex component COG2 C-terminal" evidence="11">
    <location>
        <begin position="415"/>
        <end position="713"/>
    </location>
</feature>
<evidence type="ECO:0000259" key="10">
    <source>
        <dbReference type="Pfam" id="PF06148"/>
    </source>
</evidence>
<evidence type="ECO:0000256" key="8">
    <source>
        <dbReference type="ARBA" id="ARBA00031344"/>
    </source>
</evidence>
<dbReference type="GO" id="GO:0006891">
    <property type="term" value="P:intra-Golgi vesicle-mediated transport"/>
    <property type="evidence" value="ECO:0007669"/>
    <property type="project" value="TreeGrafter"/>
</dbReference>
<dbReference type="GO" id="GO:0017119">
    <property type="term" value="C:Golgi transport complex"/>
    <property type="evidence" value="ECO:0007669"/>
    <property type="project" value="TreeGrafter"/>
</dbReference>
<sequence>MADLQQSGLPVSQRPRSVMALFGGDDTDTMPLWFNKNAFTASDFSSESYIADLRKFVPLETLRAELRSHLRLLKGELVELINRDYADFVNLSTKLVDVDGAVLRMRAPLSDLRSRLSSVKDSVKASLSALQDGLHRRADASHAREILELLLDTSHVVSKIEKLLAELKRMPEDSSSTSQSSKIVGMQPLSNGSVDDSAESVVSLEESRSRLLERIASEMNRLNFYVARIQDLPFVQNMENRIQSARMSLDASLRESFEVGLRQRNEAVIFRCLRGYAAIDNTQGAHEVFRLFVVSPIMEKVFLKETDAGPSDYLEDDFNEIKRHIEVDCKFLLDITIAANSGVQAFDFLGSSILKELHTSIQKNKPGAFSPGKPSIFLANYKASMNFLDHLEGYCQSKSAISTFRSQPAYLDFLKQWNLGVYFTLRFQEVAGDLDGALSATNLGRIADHSLGLALSPSAALERCLLKCWQPDVFVLSLSDKFLGLALQLMSRYSTWLLAGLEARQSGNNTNGMEWALGSSPEDLVLVKHDVELLSRMVKGTYLESIRNVFHSAPKEVLAAIEDSIQEGADKLIHVVPHITEALSDVFVKRSIEVLTQLKGITTTFRMTNKPLPVRHSSYVSGILHSIKAFLDGEYASYLSSEERLQFVAGIGERVTSRFHELAKELVTVTKKMESSLLRFRQGVQRVGTAGADSGESNISDTDKICKQLYLDVQEYGRRLRSIGVKAEELPVYIMLWQCVAPEAEKQGPIVL</sequence>
<evidence type="ECO:0000313" key="12">
    <source>
        <dbReference type="EMBL" id="KAI5081012.1"/>
    </source>
</evidence>
<dbReference type="Proteomes" id="UP000886520">
    <property type="component" value="Chromosome 4"/>
</dbReference>
<evidence type="ECO:0000256" key="4">
    <source>
        <dbReference type="ARBA" id="ARBA00022448"/>
    </source>
</evidence>
<dbReference type="EMBL" id="JABFUD020000004">
    <property type="protein sequence ID" value="KAI5081012.1"/>
    <property type="molecule type" value="Genomic_DNA"/>
</dbReference>
<dbReference type="Pfam" id="PF12022">
    <property type="entry name" value="COG2_C"/>
    <property type="match status" value="1"/>
</dbReference>
<evidence type="ECO:0000256" key="6">
    <source>
        <dbReference type="ARBA" id="ARBA00023034"/>
    </source>
</evidence>
<organism evidence="12 13">
    <name type="scientific">Adiantum capillus-veneris</name>
    <name type="common">Maidenhair fern</name>
    <dbReference type="NCBI Taxonomy" id="13818"/>
    <lineage>
        <taxon>Eukaryota</taxon>
        <taxon>Viridiplantae</taxon>
        <taxon>Streptophyta</taxon>
        <taxon>Embryophyta</taxon>
        <taxon>Tracheophyta</taxon>
        <taxon>Polypodiopsida</taxon>
        <taxon>Polypodiidae</taxon>
        <taxon>Polypodiales</taxon>
        <taxon>Pteridineae</taxon>
        <taxon>Pteridaceae</taxon>
        <taxon>Vittarioideae</taxon>
        <taxon>Adiantum</taxon>
    </lineage>
</organism>
<dbReference type="GO" id="GO:0000139">
    <property type="term" value="C:Golgi membrane"/>
    <property type="evidence" value="ECO:0007669"/>
    <property type="project" value="UniProtKB-SubCell"/>
</dbReference>
<dbReference type="PANTHER" id="PTHR12961">
    <property type="entry name" value="CONSERVED OLIGOMERIC GOLGI COMPLEX COMPONENT 2"/>
    <property type="match status" value="1"/>
</dbReference>
<protein>
    <recommendedName>
        <fullName evidence="3">Conserved oligomeric Golgi complex subunit 2</fullName>
    </recommendedName>
    <alternativeName>
        <fullName evidence="8">Component of oligomeric Golgi complex 2</fullName>
    </alternativeName>
</protein>
<reference evidence="12" key="1">
    <citation type="submission" date="2021-01" db="EMBL/GenBank/DDBJ databases">
        <title>Adiantum capillus-veneris genome.</title>
        <authorList>
            <person name="Fang Y."/>
            <person name="Liao Q."/>
        </authorList>
    </citation>
    <scope>NUCLEOTIDE SEQUENCE</scope>
    <source>
        <strain evidence="12">H3</strain>
        <tissue evidence="12">Leaf</tissue>
    </source>
</reference>
<evidence type="ECO:0000256" key="1">
    <source>
        <dbReference type="ARBA" id="ARBA00004395"/>
    </source>
</evidence>
<keyword evidence="13" id="KW-1185">Reference proteome</keyword>
<proteinExistence type="inferred from homology"/>
<keyword evidence="7" id="KW-0472">Membrane</keyword>
<dbReference type="InterPro" id="IPR009316">
    <property type="entry name" value="COG2"/>
</dbReference>
<evidence type="ECO:0000256" key="5">
    <source>
        <dbReference type="ARBA" id="ARBA00022927"/>
    </source>
</evidence>
<dbReference type="InterPro" id="IPR024602">
    <property type="entry name" value="COG_su2_N"/>
</dbReference>
<dbReference type="GO" id="GO:0015031">
    <property type="term" value="P:protein transport"/>
    <property type="evidence" value="ECO:0007669"/>
    <property type="project" value="UniProtKB-KW"/>
</dbReference>
<accession>A0A9D4V8U4</accession>